<evidence type="ECO:0000313" key="5">
    <source>
        <dbReference type="Proteomes" id="UP001501009"/>
    </source>
</evidence>
<proteinExistence type="predicted"/>
<dbReference type="Pfam" id="PF00196">
    <property type="entry name" value="GerE"/>
    <property type="match status" value="1"/>
</dbReference>
<protein>
    <submittedName>
        <fullName evidence="4">LuxR family transcriptional regulator</fullName>
    </submittedName>
</protein>
<dbReference type="EMBL" id="BAABDE010000039">
    <property type="protein sequence ID" value="GAA3841113.1"/>
    <property type="molecule type" value="Genomic_DNA"/>
</dbReference>
<dbReference type="PRINTS" id="PR00038">
    <property type="entry name" value="HTHLUXR"/>
</dbReference>
<evidence type="ECO:0000256" key="1">
    <source>
        <dbReference type="ARBA" id="ARBA00022741"/>
    </source>
</evidence>
<dbReference type="Gene3D" id="1.10.10.10">
    <property type="entry name" value="Winged helix-like DNA-binding domain superfamily/Winged helix DNA-binding domain"/>
    <property type="match status" value="1"/>
</dbReference>
<dbReference type="Proteomes" id="UP001501009">
    <property type="component" value="Unassembled WGS sequence"/>
</dbReference>
<evidence type="ECO:0000313" key="4">
    <source>
        <dbReference type="EMBL" id="GAA3841113.1"/>
    </source>
</evidence>
<dbReference type="CDD" id="cd06170">
    <property type="entry name" value="LuxR_C_like"/>
    <property type="match status" value="1"/>
</dbReference>
<accession>A0ABP7JDC9</accession>
<keyword evidence="2" id="KW-0067">ATP-binding</keyword>
<dbReference type="PANTHER" id="PTHR16305:SF35">
    <property type="entry name" value="TRANSCRIPTIONAL ACTIVATOR DOMAIN"/>
    <property type="match status" value="1"/>
</dbReference>
<dbReference type="PANTHER" id="PTHR16305">
    <property type="entry name" value="TESTICULAR SOLUBLE ADENYLYL CYCLASE"/>
    <property type="match status" value="1"/>
</dbReference>
<sequence>MCWSCDAPPISTPFPLGTLIEALSPTPPDGVRLGRLAGALRPLFPEWSDFLPEPMPPTESAGLERHRLFRALDELLRAMGAHTVVLEDAHWADDTTHEFLLHLATVEVDTPVRVIETWRNEERPPRELVARILRIASGSTGRVIRLGPLDLAGTERFVASMLGGLVASPRVAGLLHRRTQGVPLLLEDLIRTLHDRARKSPGEEHWSPAGIAALAPPASLRESVTSRMDRLAPSARLVAWALAVLSEPASVPLLSVVTGLDHQATSTAVDELVASHLLSLLADGEVSFRHALVLDAVTEEVPLGERSRLHARAAAALGALPAPPVVQLARHLKQSGDAEGWARYAEEVADLALGRADDRTAADILLELATAVTQSPTDLTRIVSKIPFPVFRSVDEYRVVVDVLRSVAQDRALPRLEQGRVRWQLARVLIMADRMSEAAEETERVIPLLADDPVLAGQAMISLVHLSWPNWELATRAEWLRQASQLLANRDPASELHLVTDLATVLLRFGSAEGWTEAAKIPTHDIAVRDRLTVARGLGNVAHCALVWGRYGTARATLAAAVDLASTYEYLRLSTGLEAMGLHLDYLEGSWDGLRQRAAALVSAGRGAVGERLEAEIVEARLLAVEGDFAEAGRRLRTMLDHPASQLGPELVMETRAGLAEVAIARGEPAEALSLTDEPFRLIQHTGVWLWGGDLVRTRVQALLLTGRNAVARDIVDSMAVGLAETHSAATDAALLSCRAMVARADGDLAGARELHHRAAAAWRGLPRPHHELRDLEAAARCLLDDGHGAGIAELRDVLNGYSRLGAVVDGERVVEVLRTVGVNARPPGRRGGRTGYGTRLSPREREVLRLVAAGETDAAIAARLFKSLNTVHSQVKSAKRKLGVSTRAELARAAADLVEEDGDQRLDSSGG</sequence>
<dbReference type="InterPro" id="IPR000792">
    <property type="entry name" value="Tscrpt_reg_LuxR_C"/>
</dbReference>
<name>A0ABP7JDC9_9ACTN</name>
<dbReference type="InterPro" id="IPR016032">
    <property type="entry name" value="Sig_transdc_resp-reg_C-effctor"/>
</dbReference>
<evidence type="ECO:0000256" key="2">
    <source>
        <dbReference type="ARBA" id="ARBA00022840"/>
    </source>
</evidence>
<keyword evidence="1" id="KW-0547">Nucleotide-binding</keyword>
<keyword evidence="5" id="KW-1185">Reference proteome</keyword>
<dbReference type="PROSITE" id="PS50043">
    <property type="entry name" value="HTH_LUXR_2"/>
    <property type="match status" value="1"/>
</dbReference>
<organism evidence="4 5">
    <name type="scientific">Streptomyces coacervatus</name>
    <dbReference type="NCBI Taxonomy" id="647381"/>
    <lineage>
        <taxon>Bacteria</taxon>
        <taxon>Bacillati</taxon>
        <taxon>Actinomycetota</taxon>
        <taxon>Actinomycetes</taxon>
        <taxon>Kitasatosporales</taxon>
        <taxon>Streptomycetaceae</taxon>
        <taxon>Streptomyces</taxon>
    </lineage>
</organism>
<feature type="domain" description="HTH luxR-type" evidence="3">
    <location>
        <begin position="834"/>
        <end position="899"/>
    </location>
</feature>
<comment type="caution">
    <text evidence="4">The sequence shown here is derived from an EMBL/GenBank/DDBJ whole genome shotgun (WGS) entry which is preliminary data.</text>
</comment>
<evidence type="ECO:0000259" key="3">
    <source>
        <dbReference type="PROSITE" id="PS50043"/>
    </source>
</evidence>
<dbReference type="InterPro" id="IPR036388">
    <property type="entry name" value="WH-like_DNA-bd_sf"/>
</dbReference>
<reference evidence="5" key="1">
    <citation type="journal article" date="2019" name="Int. J. Syst. Evol. Microbiol.">
        <title>The Global Catalogue of Microorganisms (GCM) 10K type strain sequencing project: providing services to taxonomists for standard genome sequencing and annotation.</title>
        <authorList>
            <consortium name="The Broad Institute Genomics Platform"/>
            <consortium name="The Broad Institute Genome Sequencing Center for Infectious Disease"/>
            <person name="Wu L."/>
            <person name="Ma J."/>
        </authorList>
    </citation>
    <scope>NUCLEOTIDE SEQUENCE [LARGE SCALE GENOMIC DNA]</scope>
    <source>
        <strain evidence="5">JCM 17138</strain>
    </source>
</reference>
<gene>
    <name evidence="4" type="ORF">GCM10022403_086690</name>
</gene>
<dbReference type="SMART" id="SM00421">
    <property type="entry name" value="HTH_LUXR"/>
    <property type="match status" value="1"/>
</dbReference>
<dbReference type="SUPFAM" id="SSF46894">
    <property type="entry name" value="C-terminal effector domain of the bipartite response regulators"/>
    <property type="match status" value="1"/>
</dbReference>